<proteinExistence type="predicted"/>
<protein>
    <submittedName>
        <fullName evidence="2">Uncharacterized protein</fullName>
    </submittedName>
</protein>
<accession>A0A426RHY8</accession>
<dbReference type="RefSeq" id="WP_125223360.1">
    <property type="nucleotide sequence ID" value="NZ_QUSX01000002.1"/>
</dbReference>
<evidence type="ECO:0000256" key="1">
    <source>
        <dbReference type="SAM" id="SignalP"/>
    </source>
</evidence>
<organism evidence="2 3">
    <name type="scientific">Maribacter algicola</name>
    <dbReference type="NCBI Taxonomy" id="2498892"/>
    <lineage>
        <taxon>Bacteria</taxon>
        <taxon>Pseudomonadati</taxon>
        <taxon>Bacteroidota</taxon>
        <taxon>Flavobacteriia</taxon>
        <taxon>Flavobacteriales</taxon>
        <taxon>Flavobacteriaceae</taxon>
        <taxon>Maribacter</taxon>
    </lineage>
</organism>
<keyword evidence="3" id="KW-1185">Reference proteome</keyword>
<sequence length="151" mass="17294">MKIPTLFLLLLFTSNVILGQESTINLPKAIINKNLTAYTISSYTTKNGNKSKTKMNNPSLKNPYHIYIKSGENSGSIRINNKNTIEDFNLPFSYIYKIDESNDMIVYEFLSPDSPYAARYFVVNDSNDMLLITYFKNENNSETVMYTIAKN</sequence>
<gene>
    <name evidence="2" type="ORF">DZC72_13210</name>
</gene>
<dbReference type="AlphaFoldDB" id="A0A426RHY8"/>
<feature type="chain" id="PRO_5019333409" evidence="1">
    <location>
        <begin position="20"/>
        <end position="151"/>
    </location>
</feature>
<dbReference type="Proteomes" id="UP000286990">
    <property type="component" value="Unassembled WGS sequence"/>
</dbReference>
<name>A0A426RHY8_9FLAO</name>
<feature type="signal peptide" evidence="1">
    <location>
        <begin position="1"/>
        <end position="19"/>
    </location>
</feature>
<evidence type="ECO:0000313" key="2">
    <source>
        <dbReference type="EMBL" id="RRQ48640.1"/>
    </source>
</evidence>
<comment type="caution">
    <text evidence="2">The sequence shown here is derived from an EMBL/GenBank/DDBJ whole genome shotgun (WGS) entry which is preliminary data.</text>
</comment>
<keyword evidence="1" id="KW-0732">Signal</keyword>
<evidence type="ECO:0000313" key="3">
    <source>
        <dbReference type="Proteomes" id="UP000286990"/>
    </source>
</evidence>
<reference evidence="3" key="1">
    <citation type="submission" date="2018-08" db="EMBL/GenBank/DDBJ databases">
        <authorList>
            <person name="Khan S.A."/>
            <person name="J S.E."/>
        </authorList>
    </citation>
    <scope>NUCLEOTIDE SEQUENCE [LARGE SCALE GENOMIC DNA]</scope>
    <source>
        <strain evidence="3">PoM-212</strain>
    </source>
</reference>
<reference evidence="3" key="2">
    <citation type="submission" date="2018-12" db="EMBL/GenBank/DDBJ databases">
        <title>Maribacter lutimaris sp. nov., isolated from marine sediment.</title>
        <authorList>
            <person name="Kim K.K."/>
        </authorList>
    </citation>
    <scope>NUCLEOTIDE SEQUENCE [LARGE SCALE GENOMIC DNA]</scope>
    <source>
        <strain evidence="3">PoM-212</strain>
    </source>
</reference>
<dbReference type="EMBL" id="QUSX01000002">
    <property type="protein sequence ID" value="RRQ48640.1"/>
    <property type="molecule type" value="Genomic_DNA"/>
</dbReference>